<dbReference type="PANTHER" id="PTHR43908">
    <property type="entry name" value="AT29763P-RELATED"/>
    <property type="match status" value="1"/>
</dbReference>
<dbReference type="InterPro" id="IPR051100">
    <property type="entry name" value="DnaJ_subfamily_B/C"/>
</dbReference>
<dbReference type="InterPro" id="IPR036869">
    <property type="entry name" value="J_dom_sf"/>
</dbReference>
<dbReference type="Gene3D" id="1.10.287.110">
    <property type="entry name" value="DnaJ domain"/>
    <property type="match status" value="1"/>
</dbReference>
<dbReference type="SUPFAM" id="SSF46565">
    <property type="entry name" value="Chaperone J-domain"/>
    <property type="match status" value="1"/>
</dbReference>
<dbReference type="CDD" id="cd06257">
    <property type="entry name" value="DnaJ"/>
    <property type="match status" value="1"/>
</dbReference>
<organism evidence="3 4">
    <name type="scientific">Rhododendron griersonianum</name>
    <dbReference type="NCBI Taxonomy" id="479676"/>
    <lineage>
        <taxon>Eukaryota</taxon>
        <taxon>Viridiplantae</taxon>
        <taxon>Streptophyta</taxon>
        <taxon>Embryophyta</taxon>
        <taxon>Tracheophyta</taxon>
        <taxon>Spermatophyta</taxon>
        <taxon>Magnoliopsida</taxon>
        <taxon>eudicotyledons</taxon>
        <taxon>Gunneridae</taxon>
        <taxon>Pentapetalae</taxon>
        <taxon>asterids</taxon>
        <taxon>Ericales</taxon>
        <taxon>Ericaceae</taxon>
        <taxon>Ericoideae</taxon>
        <taxon>Rhodoreae</taxon>
        <taxon>Rhododendron</taxon>
    </lineage>
</organism>
<dbReference type="PROSITE" id="PS50076">
    <property type="entry name" value="DNAJ_2"/>
    <property type="match status" value="1"/>
</dbReference>
<feature type="region of interest" description="Disordered" evidence="1">
    <location>
        <begin position="47"/>
        <end position="77"/>
    </location>
</feature>
<keyword evidence="4" id="KW-1185">Reference proteome</keyword>
<name>A0AAV6JNF6_9ERIC</name>
<dbReference type="GO" id="GO:0030544">
    <property type="term" value="F:Hsp70 protein binding"/>
    <property type="evidence" value="ECO:0007669"/>
    <property type="project" value="TreeGrafter"/>
</dbReference>
<dbReference type="Proteomes" id="UP000823749">
    <property type="component" value="Chromosome 7"/>
</dbReference>
<evidence type="ECO:0000259" key="2">
    <source>
        <dbReference type="PROSITE" id="PS50076"/>
    </source>
</evidence>
<feature type="region of interest" description="Disordered" evidence="1">
    <location>
        <begin position="1"/>
        <end position="32"/>
    </location>
</feature>
<reference evidence="3" key="1">
    <citation type="submission" date="2020-08" db="EMBL/GenBank/DDBJ databases">
        <title>Plant Genome Project.</title>
        <authorList>
            <person name="Zhang R.-G."/>
        </authorList>
    </citation>
    <scope>NUCLEOTIDE SEQUENCE</scope>
    <source>
        <strain evidence="3">WSP0</strain>
        <tissue evidence="3">Leaf</tissue>
    </source>
</reference>
<dbReference type="AlphaFoldDB" id="A0AAV6JNF6"/>
<sequence length="133" mass="15095">MFEDRAPSDRILRPSTRPTIHHRRYPLQTQPSLRPTILSTADILSKLNHRSAEPSTKPSHARPRARVSEPGSSSAASLAYTEEHIAIVREIKTKKNYYEILGVEESYTVEDIRKVYRKLALKVHPDKNKAPGA</sequence>
<evidence type="ECO:0000313" key="3">
    <source>
        <dbReference type="EMBL" id="KAG5541570.1"/>
    </source>
</evidence>
<dbReference type="GO" id="GO:0005789">
    <property type="term" value="C:endoplasmic reticulum membrane"/>
    <property type="evidence" value="ECO:0007669"/>
    <property type="project" value="TreeGrafter"/>
</dbReference>
<feature type="domain" description="J" evidence="2">
    <location>
        <begin position="96"/>
        <end position="133"/>
    </location>
</feature>
<dbReference type="PRINTS" id="PR00625">
    <property type="entry name" value="JDOMAIN"/>
</dbReference>
<dbReference type="InterPro" id="IPR001623">
    <property type="entry name" value="DnaJ_domain"/>
</dbReference>
<comment type="caution">
    <text evidence="3">The sequence shown here is derived from an EMBL/GenBank/DDBJ whole genome shotgun (WGS) entry which is preliminary data.</text>
</comment>
<dbReference type="SMART" id="SM00271">
    <property type="entry name" value="DnaJ"/>
    <property type="match status" value="1"/>
</dbReference>
<evidence type="ECO:0000256" key="1">
    <source>
        <dbReference type="SAM" id="MobiDB-lite"/>
    </source>
</evidence>
<accession>A0AAV6JNF6</accession>
<proteinExistence type="predicted"/>
<dbReference type="GO" id="GO:0071218">
    <property type="term" value="P:cellular response to misfolded protein"/>
    <property type="evidence" value="ECO:0007669"/>
    <property type="project" value="TreeGrafter"/>
</dbReference>
<dbReference type="EMBL" id="JACTNZ010000007">
    <property type="protein sequence ID" value="KAG5541570.1"/>
    <property type="molecule type" value="Genomic_DNA"/>
</dbReference>
<protein>
    <recommendedName>
        <fullName evidence="2">J domain-containing protein</fullName>
    </recommendedName>
</protein>
<gene>
    <name evidence="3" type="ORF">RHGRI_021416</name>
</gene>
<dbReference type="Pfam" id="PF00226">
    <property type="entry name" value="DnaJ"/>
    <property type="match status" value="1"/>
</dbReference>
<dbReference type="PANTHER" id="PTHR43908:SF3">
    <property type="entry name" value="AT29763P-RELATED"/>
    <property type="match status" value="1"/>
</dbReference>
<evidence type="ECO:0000313" key="4">
    <source>
        <dbReference type="Proteomes" id="UP000823749"/>
    </source>
</evidence>
<feature type="compositionally biased region" description="Basic and acidic residues" evidence="1">
    <location>
        <begin position="1"/>
        <end position="12"/>
    </location>
</feature>